<evidence type="ECO:0000256" key="5">
    <source>
        <dbReference type="ARBA" id="ARBA00022840"/>
    </source>
</evidence>
<dbReference type="GO" id="GO:0005524">
    <property type="term" value="F:ATP binding"/>
    <property type="evidence" value="ECO:0007669"/>
    <property type="project" value="UniProtKB-KW"/>
</dbReference>
<dbReference type="EMBL" id="CP006841">
    <property type="protein sequence ID" value="ALA66642.1"/>
    <property type="molecule type" value="Genomic_DNA"/>
</dbReference>
<dbReference type="KEGG" id="clw:CLAC_01605"/>
<organism evidence="7 8">
    <name type="scientific">Corynebacterium lactis RW2-5</name>
    <dbReference type="NCBI Taxonomy" id="1408189"/>
    <lineage>
        <taxon>Bacteria</taxon>
        <taxon>Bacillati</taxon>
        <taxon>Actinomycetota</taxon>
        <taxon>Actinomycetes</taxon>
        <taxon>Mycobacteriales</taxon>
        <taxon>Corynebacteriaceae</taxon>
        <taxon>Corynebacterium</taxon>
    </lineage>
</organism>
<dbReference type="PANTHER" id="PTHR10534:SF2">
    <property type="entry name" value="PYRIDOXAL KINASE"/>
    <property type="match status" value="1"/>
</dbReference>
<dbReference type="InterPro" id="IPR029056">
    <property type="entry name" value="Ribokinase-like"/>
</dbReference>
<evidence type="ECO:0000259" key="6">
    <source>
        <dbReference type="Pfam" id="PF08543"/>
    </source>
</evidence>
<keyword evidence="2" id="KW-0808">Transferase</keyword>
<dbReference type="Gene3D" id="3.40.1190.20">
    <property type="match status" value="1"/>
</dbReference>
<name>A0A0K2GXW9_9CORY</name>
<dbReference type="InterPro" id="IPR013749">
    <property type="entry name" value="PM/HMP-P_kinase-1"/>
</dbReference>
<dbReference type="InterPro" id="IPR004625">
    <property type="entry name" value="PyrdxlKinase"/>
</dbReference>
<evidence type="ECO:0000313" key="8">
    <source>
        <dbReference type="Proteomes" id="UP000058446"/>
    </source>
</evidence>
<sequence length="321" mass="33446">MNENQSATNTTVAASTASGAAATASSAAEAISRIPSIMSIQSHVSFGHVGNSAAVFPLQRAGFEVWPVHTVAFSNHTGYGKWQGPLIPASDVRAVIQGIDELGRLGDADAVISGYQGGSDIADAIVEAVALVKQRNPKAIYSCDPVMGNAKSGCHVSDEIPPLLRDKVVPVADVITPNQFELGYLTGREVSDLDSTIAAAHAAREMGPEAVLVTSVLRPDAPEGTIEMVAVNGVGAWLVSTPYLPFKRNGSGDVTAALFAGNLVRGAGIDGDLSVALGNTAASVYELLKVTYESGSDELELIKAQEAYVNPERRFEVTKIA</sequence>
<dbReference type="NCBIfam" id="TIGR00687">
    <property type="entry name" value="pyridox_kin"/>
    <property type="match status" value="1"/>
</dbReference>
<dbReference type="GO" id="GO:0005829">
    <property type="term" value="C:cytosol"/>
    <property type="evidence" value="ECO:0007669"/>
    <property type="project" value="TreeGrafter"/>
</dbReference>
<proteinExistence type="predicted"/>
<evidence type="ECO:0000256" key="3">
    <source>
        <dbReference type="ARBA" id="ARBA00022741"/>
    </source>
</evidence>
<evidence type="ECO:0000256" key="1">
    <source>
        <dbReference type="ARBA" id="ARBA00012104"/>
    </source>
</evidence>
<evidence type="ECO:0000256" key="2">
    <source>
        <dbReference type="ARBA" id="ARBA00022679"/>
    </source>
</evidence>
<dbReference type="GO" id="GO:0009443">
    <property type="term" value="P:pyridoxal 5'-phosphate salvage"/>
    <property type="evidence" value="ECO:0007669"/>
    <property type="project" value="InterPro"/>
</dbReference>
<feature type="domain" description="Pyridoxamine kinase/Phosphomethylpyrimidine kinase" evidence="6">
    <location>
        <begin position="124"/>
        <end position="270"/>
    </location>
</feature>
<dbReference type="PANTHER" id="PTHR10534">
    <property type="entry name" value="PYRIDOXAL KINASE"/>
    <property type="match status" value="1"/>
</dbReference>
<dbReference type="Proteomes" id="UP000058446">
    <property type="component" value="Chromosome"/>
</dbReference>
<dbReference type="SUPFAM" id="SSF53613">
    <property type="entry name" value="Ribokinase-like"/>
    <property type="match status" value="1"/>
</dbReference>
<dbReference type="GO" id="GO:0008478">
    <property type="term" value="F:pyridoxal kinase activity"/>
    <property type="evidence" value="ECO:0007669"/>
    <property type="project" value="UniProtKB-EC"/>
</dbReference>
<keyword evidence="3" id="KW-0547">Nucleotide-binding</keyword>
<evidence type="ECO:0000256" key="4">
    <source>
        <dbReference type="ARBA" id="ARBA00022777"/>
    </source>
</evidence>
<keyword evidence="4 7" id="KW-0418">Kinase</keyword>
<dbReference type="STRING" id="1408189.CLAC_01605"/>
<dbReference type="NCBIfam" id="NF004398">
    <property type="entry name" value="PRK05756.1"/>
    <property type="match status" value="1"/>
</dbReference>
<dbReference type="Pfam" id="PF08543">
    <property type="entry name" value="Phos_pyr_kin"/>
    <property type="match status" value="1"/>
</dbReference>
<keyword evidence="5" id="KW-0067">ATP-binding</keyword>
<protein>
    <recommendedName>
        <fullName evidence="1">pyridoxal kinase</fullName>
        <ecNumber evidence="1">2.7.1.35</ecNumber>
    </recommendedName>
</protein>
<dbReference type="CDD" id="cd01173">
    <property type="entry name" value="pyridoxal_pyridoxamine_kinase"/>
    <property type="match status" value="1"/>
</dbReference>
<dbReference type="EC" id="2.7.1.35" evidence="1"/>
<evidence type="ECO:0000313" key="7">
    <source>
        <dbReference type="EMBL" id="ALA66642.1"/>
    </source>
</evidence>
<dbReference type="AlphaFoldDB" id="A0A0K2GXW9"/>
<gene>
    <name evidence="7" type="ORF">CLAC_01605</name>
</gene>
<reference evidence="7 8" key="1">
    <citation type="submission" date="2013-10" db="EMBL/GenBank/DDBJ databases">
        <title>Complete genome sequence of Corynebacterium lactis DSM 45799(T), isolated from raw cow milk.</title>
        <authorList>
            <person name="Ruckert C."/>
            <person name="Albersmeier A."/>
            <person name="Lipski A."/>
            <person name="Kalinowski J."/>
        </authorList>
    </citation>
    <scope>NUCLEOTIDE SEQUENCE [LARGE SCALE GENOMIC DNA]</scope>
    <source>
        <strain evidence="7 8">RW2-5</strain>
    </source>
</reference>
<accession>A0A0K2GXW9</accession>
<dbReference type="PATRIC" id="fig|1408189.4.peg.320"/>
<keyword evidence="8" id="KW-1185">Reference proteome</keyword>